<dbReference type="SUPFAM" id="SSF52540">
    <property type="entry name" value="P-loop containing nucleoside triphosphate hydrolases"/>
    <property type="match status" value="1"/>
</dbReference>
<reference evidence="5" key="1">
    <citation type="submission" date="2018-10" db="EMBL/GenBank/DDBJ databases">
        <title>Iterative Subtractive Binning of Freshwater Chronoseries Metagenomes Recovers Nearly Complete Genomes from over Four Hundred Novel Species.</title>
        <authorList>
            <person name="Rodriguez-R L.M."/>
            <person name="Tsementzi D."/>
            <person name="Luo C."/>
            <person name="Konstantinidis K.T."/>
        </authorList>
    </citation>
    <scope>NUCLEOTIDE SEQUENCE</scope>
    <source>
        <strain evidence="5">WB5_2A_028</strain>
    </source>
</reference>
<dbReference type="InterPro" id="IPR042115">
    <property type="entry name" value="PriA_3primeBD_sf"/>
</dbReference>
<dbReference type="GO" id="GO:0043138">
    <property type="term" value="F:3'-5' DNA helicase activity"/>
    <property type="evidence" value="ECO:0007669"/>
    <property type="project" value="TreeGrafter"/>
</dbReference>
<sequence>MSHQVPPLRLKREKAALPLPAQAKVDPIASVLVDTGLPHVDDEFDFLVPEELSQYVFPGSLVSITFNRRRTFGIVISRKENSNFHGKLRFISEVIKKYPVVTASTLELVAEVKKYYGGTRWDVLRFAIPRLTKKSIEEDFNAHNAKEMFNASENLSPEDGRYPSGFWSALKQNPKTSQPIRVFWSPPPSEDPFIFIEKILTVGHHKIILLLPDRADVDRMVNLIEKRTKSLAEKISVWHSELTRKEREESFVELLLGKKEIVVGVRSAVLLPMTDVDLIIIWEEGSDTYSEQRSPYYHAREVAIMRAHIDKAHLIIAGPAPSLVATQYITQKYLTLLSIRSEVIKDQIPTVRAITNRAAPEQSGRVPTIAWQSLQRGLKTGPVIIQVPLRGYVLNLTCSRCFNTALCPCGGKLIFKNSQRIPECFLCGNLIHNWTCTFCESRQLRNTNIGDERILEEIGRAFPNQVIISSNLQHRIYHIDNESTIVVATPGSEPIAELGYAAGLILNGNLTLQRAALGAEEDTRRRWFGLATMLRPKSELFIDVDYGNRNLQALVRWDGLGASQRELMERQSLHLPPIAKSIQVLGEYQAVNSVVRGLPGHVLVSAPKTGVNGETEAVLRIPNDETHLVTEEIFRRVRQQSAKGEHVVRVKIDPIAL</sequence>
<evidence type="ECO:0000313" key="5">
    <source>
        <dbReference type="EMBL" id="NBR93377.1"/>
    </source>
</evidence>
<dbReference type="Gene3D" id="3.40.1440.60">
    <property type="entry name" value="PriA, 3(prime) DNA-binding domain"/>
    <property type="match status" value="1"/>
</dbReference>
<dbReference type="GO" id="GO:0003677">
    <property type="term" value="F:DNA binding"/>
    <property type="evidence" value="ECO:0007669"/>
    <property type="project" value="UniProtKB-KW"/>
</dbReference>
<dbReference type="GO" id="GO:0006310">
    <property type="term" value="P:DNA recombination"/>
    <property type="evidence" value="ECO:0007669"/>
    <property type="project" value="TreeGrafter"/>
</dbReference>
<evidence type="ECO:0000256" key="1">
    <source>
        <dbReference type="ARBA" id="ARBA00022741"/>
    </source>
</evidence>
<accession>A0A965GBP9</accession>
<comment type="caution">
    <text evidence="5">The sequence shown here is derived from an EMBL/GenBank/DDBJ whole genome shotgun (WGS) entry which is preliminary data.</text>
</comment>
<evidence type="ECO:0000259" key="4">
    <source>
        <dbReference type="Pfam" id="PF17764"/>
    </source>
</evidence>
<dbReference type="InterPro" id="IPR041222">
    <property type="entry name" value="PriA_3primeBD"/>
</dbReference>
<dbReference type="Gene3D" id="3.40.50.300">
    <property type="entry name" value="P-loop containing nucleotide triphosphate hydrolases"/>
    <property type="match status" value="1"/>
</dbReference>
<keyword evidence="1" id="KW-0547">Nucleotide-binding</keyword>
<dbReference type="InterPro" id="IPR027417">
    <property type="entry name" value="P-loop_NTPase"/>
</dbReference>
<dbReference type="GO" id="GO:0006270">
    <property type="term" value="P:DNA replication initiation"/>
    <property type="evidence" value="ECO:0007669"/>
    <property type="project" value="TreeGrafter"/>
</dbReference>
<protein>
    <recommendedName>
        <fullName evidence="4">Primosomal protein N' 3' DNA-binding domain-containing protein</fullName>
    </recommendedName>
</protein>
<evidence type="ECO:0000256" key="2">
    <source>
        <dbReference type="ARBA" id="ARBA00022840"/>
    </source>
</evidence>
<gene>
    <name evidence="5" type="ORF">EBT44_00705</name>
</gene>
<dbReference type="AlphaFoldDB" id="A0A965GBP9"/>
<dbReference type="EMBL" id="RFXN01000003">
    <property type="protein sequence ID" value="NBR93377.1"/>
    <property type="molecule type" value="Genomic_DNA"/>
</dbReference>
<proteinExistence type="predicted"/>
<organism evidence="5 6">
    <name type="scientific">Candidatus Fonsibacter lacus</name>
    <dbReference type="NCBI Taxonomy" id="2576439"/>
    <lineage>
        <taxon>Bacteria</taxon>
        <taxon>Pseudomonadati</taxon>
        <taxon>Pseudomonadota</taxon>
        <taxon>Alphaproteobacteria</taxon>
        <taxon>Candidatus Pelagibacterales</taxon>
        <taxon>Candidatus Pelagibacterales incertae sedis</taxon>
        <taxon>Candidatus Fonsibacter</taxon>
    </lineage>
</organism>
<feature type="domain" description="Primosomal protein N' 3' DNA-binding" evidence="4">
    <location>
        <begin position="31"/>
        <end position="129"/>
    </location>
</feature>
<keyword evidence="2" id="KW-0067">ATP-binding</keyword>
<name>A0A965GBP9_9PROT</name>
<dbReference type="PANTHER" id="PTHR30580">
    <property type="entry name" value="PRIMOSOMAL PROTEIN N"/>
    <property type="match status" value="1"/>
</dbReference>
<evidence type="ECO:0000313" key="6">
    <source>
        <dbReference type="Proteomes" id="UP000740727"/>
    </source>
</evidence>
<keyword evidence="3" id="KW-0238">DNA-binding</keyword>
<dbReference type="GO" id="GO:0006302">
    <property type="term" value="P:double-strand break repair"/>
    <property type="evidence" value="ECO:0007669"/>
    <property type="project" value="TreeGrafter"/>
</dbReference>
<dbReference type="GO" id="GO:0005524">
    <property type="term" value="F:ATP binding"/>
    <property type="evidence" value="ECO:0007669"/>
    <property type="project" value="UniProtKB-KW"/>
</dbReference>
<evidence type="ECO:0000256" key="3">
    <source>
        <dbReference type="ARBA" id="ARBA00023125"/>
    </source>
</evidence>
<dbReference type="Pfam" id="PF17764">
    <property type="entry name" value="PriA_3primeBD"/>
    <property type="match status" value="1"/>
</dbReference>
<dbReference type="Proteomes" id="UP000740727">
    <property type="component" value="Unassembled WGS sequence"/>
</dbReference>
<dbReference type="PANTHER" id="PTHR30580:SF0">
    <property type="entry name" value="PRIMOSOMAL PROTEIN N"/>
    <property type="match status" value="1"/>
</dbReference>